<feature type="transmembrane region" description="Helical" evidence="3">
    <location>
        <begin position="90"/>
        <end position="106"/>
    </location>
</feature>
<evidence type="ECO:0000256" key="1">
    <source>
        <dbReference type="ARBA" id="ARBA00023224"/>
    </source>
</evidence>
<reference evidence="5" key="1">
    <citation type="submission" date="2022-04" db="EMBL/GenBank/DDBJ databases">
        <title>Paenibacillus mangrovi sp. nov., a novel endophytic bacterium isolated from bark of Kandelia candel.</title>
        <authorList>
            <person name="Tuo L."/>
        </authorList>
    </citation>
    <scope>NUCLEOTIDE SEQUENCE</scope>
    <source>
        <strain evidence="5">KQZ6P-2</strain>
    </source>
</reference>
<dbReference type="SMART" id="SM00283">
    <property type="entry name" value="MA"/>
    <property type="match status" value="1"/>
</dbReference>
<gene>
    <name evidence="5" type="ORF">MUG84_26010</name>
</gene>
<evidence type="ECO:0000259" key="4">
    <source>
        <dbReference type="PROSITE" id="PS50111"/>
    </source>
</evidence>
<feature type="transmembrane region" description="Helical" evidence="3">
    <location>
        <begin position="163"/>
        <end position="180"/>
    </location>
</feature>
<evidence type="ECO:0000313" key="5">
    <source>
        <dbReference type="EMBL" id="MCJ8015132.1"/>
    </source>
</evidence>
<dbReference type="GO" id="GO:0007165">
    <property type="term" value="P:signal transduction"/>
    <property type="evidence" value="ECO:0007669"/>
    <property type="project" value="UniProtKB-KW"/>
</dbReference>
<dbReference type="RefSeq" id="WP_244731010.1">
    <property type="nucleotide sequence ID" value="NZ_JALIRP010000019.1"/>
</dbReference>
<proteinExistence type="predicted"/>
<keyword evidence="1 2" id="KW-0807">Transducer</keyword>
<dbReference type="PANTHER" id="PTHR32089:SF112">
    <property type="entry name" value="LYSOZYME-LIKE PROTEIN-RELATED"/>
    <property type="match status" value="1"/>
</dbReference>
<dbReference type="PANTHER" id="PTHR32089">
    <property type="entry name" value="METHYL-ACCEPTING CHEMOTAXIS PROTEIN MCPB"/>
    <property type="match status" value="1"/>
</dbReference>
<feature type="transmembrane region" description="Helical" evidence="3">
    <location>
        <begin position="136"/>
        <end position="157"/>
    </location>
</feature>
<dbReference type="EMBL" id="JALIRP010000019">
    <property type="protein sequence ID" value="MCJ8015132.1"/>
    <property type="molecule type" value="Genomic_DNA"/>
</dbReference>
<sequence>MGKWNNRRNEAARREGEGAGRTLTLEEKDMSGRNKILLAAIIITTFFASTTIDTDRLISWSNVCFVINVIALITYIYLHIRKKYIRHISYISVFSMALNIGVQSFVQPTMASFFAVYYLIILAIITLQLLVTSITLVYSMIITIYLAFGNTGIPMSLKDKQQATLMIVLVSIMAFLLLRVTNTLMNNMNKAREQSVQLLSEQQVQRESLMSGVMLVTGNINDITHGVEDNMASFEQMNVAFQEISSGASAQVDSTYAINESVKQMNMMVQQMSSSTETLLEQTDDANRLSETGKDKVELLNEAILDFKQQIDAMSTDIQSLTERVNRTSQFSQTIQEIANQTNLLSLNASIEAARAGEHGQGFAVVAKEIRKLAEVASGSAEQISSEMNSFSKLMDETIARMGQVAARMDKSSTLTQETYDAFNSIKQSIAGLLEVSNSYRGNIREIAVFSGSIDDSTSHLASVNEQTSATLQELTATLQSLLSSNENSLQGIKKTQSNLQALT</sequence>
<organism evidence="5 6">
    <name type="scientific">Paenibacillus mangrovi</name>
    <dbReference type="NCBI Taxonomy" id="2931978"/>
    <lineage>
        <taxon>Bacteria</taxon>
        <taxon>Bacillati</taxon>
        <taxon>Bacillota</taxon>
        <taxon>Bacilli</taxon>
        <taxon>Bacillales</taxon>
        <taxon>Paenibacillaceae</taxon>
        <taxon>Paenibacillus</taxon>
    </lineage>
</organism>
<dbReference type="InterPro" id="IPR004089">
    <property type="entry name" value="MCPsignal_dom"/>
</dbReference>
<dbReference type="GO" id="GO:0016020">
    <property type="term" value="C:membrane"/>
    <property type="evidence" value="ECO:0007669"/>
    <property type="project" value="InterPro"/>
</dbReference>
<feature type="domain" description="Methyl-accepting transducer" evidence="4">
    <location>
        <begin position="226"/>
        <end position="476"/>
    </location>
</feature>
<feature type="transmembrane region" description="Helical" evidence="3">
    <location>
        <begin position="112"/>
        <end position="131"/>
    </location>
</feature>
<dbReference type="Pfam" id="PF00015">
    <property type="entry name" value="MCPsignal"/>
    <property type="match status" value="1"/>
</dbReference>
<keyword evidence="6" id="KW-1185">Reference proteome</keyword>
<keyword evidence="3" id="KW-0472">Membrane</keyword>
<protein>
    <submittedName>
        <fullName evidence="5">Methyl-accepting chemotaxis protein</fullName>
    </submittedName>
</protein>
<evidence type="ECO:0000256" key="3">
    <source>
        <dbReference type="SAM" id="Phobius"/>
    </source>
</evidence>
<evidence type="ECO:0000256" key="2">
    <source>
        <dbReference type="PROSITE-ProRule" id="PRU00284"/>
    </source>
</evidence>
<name>A0A9X1WTV2_9BACL</name>
<dbReference type="PROSITE" id="PS50111">
    <property type="entry name" value="CHEMOTAXIS_TRANSDUC_2"/>
    <property type="match status" value="1"/>
</dbReference>
<feature type="transmembrane region" description="Helical" evidence="3">
    <location>
        <begin position="58"/>
        <end position="78"/>
    </location>
</feature>
<keyword evidence="3" id="KW-1133">Transmembrane helix</keyword>
<evidence type="ECO:0000313" key="6">
    <source>
        <dbReference type="Proteomes" id="UP001139347"/>
    </source>
</evidence>
<comment type="caution">
    <text evidence="5">The sequence shown here is derived from an EMBL/GenBank/DDBJ whole genome shotgun (WGS) entry which is preliminary data.</text>
</comment>
<dbReference type="AlphaFoldDB" id="A0A9X1WTV2"/>
<dbReference type="Proteomes" id="UP001139347">
    <property type="component" value="Unassembled WGS sequence"/>
</dbReference>
<dbReference type="SUPFAM" id="SSF58104">
    <property type="entry name" value="Methyl-accepting chemotaxis protein (MCP) signaling domain"/>
    <property type="match status" value="1"/>
</dbReference>
<dbReference type="Gene3D" id="1.10.287.950">
    <property type="entry name" value="Methyl-accepting chemotaxis protein"/>
    <property type="match status" value="1"/>
</dbReference>
<keyword evidence="3" id="KW-0812">Transmembrane</keyword>
<accession>A0A9X1WTV2</accession>
<feature type="transmembrane region" description="Helical" evidence="3">
    <location>
        <begin position="36"/>
        <end position="52"/>
    </location>
</feature>